<dbReference type="OrthoDB" id="10582085at2759"/>
<keyword evidence="2" id="KW-1185">Reference proteome</keyword>
<evidence type="ECO:0000313" key="2">
    <source>
        <dbReference type="Proteomes" id="UP000664132"/>
    </source>
</evidence>
<proteinExistence type="predicted"/>
<dbReference type="AlphaFoldDB" id="A0A8H7WHI6"/>
<comment type="caution">
    <text evidence="1">The sequence shown here is derived from an EMBL/GenBank/DDBJ whole genome shotgun (WGS) entry which is preliminary data.</text>
</comment>
<reference evidence="1" key="1">
    <citation type="submission" date="2021-02" db="EMBL/GenBank/DDBJ databases">
        <title>Genome sequence Cadophora malorum strain M34.</title>
        <authorList>
            <person name="Stefanovic E."/>
            <person name="Vu D."/>
            <person name="Scully C."/>
            <person name="Dijksterhuis J."/>
            <person name="Roader J."/>
            <person name="Houbraken J."/>
        </authorList>
    </citation>
    <scope>NUCLEOTIDE SEQUENCE</scope>
    <source>
        <strain evidence="1">M34</strain>
    </source>
</reference>
<sequence>METPHENEKPIDKIVTETYDHIVNSENVQVHAATDKYFPNRRGIWLHGSLEKGIIHVEAELLNPMNARKDVRRILICLRDNYALARSLYLRDISRSDETYAQKTPAGMFGEVIQYIQNEEMLLVSHQQSWLHEIERLNLDQALLQAVTEVNKFKFFAKMGDYWAILNQEMKSGGATSSYAFNDITLETTSMIVKAIDREQKDREINSDALTPVTDSIYNAHKFFAGFFKDAPEMIDCFRSYSTRNELFHSGVKELADECRLTGLFKCLVEDNQEIKFLDVSQEMKEHARATLQQVSKLYFLKMEWQVDGHYQPSPLAEKRIARKMKKGSKDNISKATVLKKTSSEYLSEMKKDLQEASIATEKKERRRNYQVVSDYSEDLRPAKADDMVTKLELLQMQHEAALDTIADLKREVEITRAGAEQKAAKSKKTAKLQRIRNAILLVLVAALKTRLRSEEVSNAEKDKKILRLEHDLQSANRTLTRSEPAS</sequence>
<name>A0A8H7WHI6_9HELO</name>
<evidence type="ECO:0000313" key="1">
    <source>
        <dbReference type="EMBL" id="KAG4424930.1"/>
    </source>
</evidence>
<organism evidence="1 2">
    <name type="scientific">Cadophora malorum</name>
    <dbReference type="NCBI Taxonomy" id="108018"/>
    <lineage>
        <taxon>Eukaryota</taxon>
        <taxon>Fungi</taxon>
        <taxon>Dikarya</taxon>
        <taxon>Ascomycota</taxon>
        <taxon>Pezizomycotina</taxon>
        <taxon>Leotiomycetes</taxon>
        <taxon>Helotiales</taxon>
        <taxon>Ploettnerulaceae</taxon>
        <taxon>Cadophora</taxon>
    </lineage>
</organism>
<dbReference type="Proteomes" id="UP000664132">
    <property type="component" value="Unassembled WGS sequence"/>
</dbReference>
<gene>
    <name evidence="1" type="ORF">IFR04_001901</name>
</gene>
<accession>A0A8H7WHI6</accession>
<dbReference type="EMBL" id="JAFJYH010000015">
    <property type="protein sequence ID" value="KAG4424930.1"/>
    <property type="molecule type" value="Genomic_DNA"/>
</dbReference>
<protein>
    <submittedName>
        <fullName evidence="1">Uncharacterized protein</fullName>
    </submittedName>
</protein>